<feature type="transmembrane region" description="Helical" evidence="5">
    <location>
        <begin position="42"/>
        <end position="62"/>
    </location>
</feature>
<dbReference type="SUPFAM" id="SSF52343">
    <property type="entry name" value="Ferredoxin reductase-like, C-terminal NADP-linked domain"/>
    <property type="match status" value="1"/>
</dbReference>
<dbReference type="Gene3D" id="1.20.990.10">
    <property type="entry name" value="NADPH-cytochrome p450 Reductase, Chain A, domain 3"/>
    <property type="match status" value="1"/>
</dbReference>
<protein>
    <recommendedName>
        <fullName evidence="4">NADPH--hemoprotein reductase</fullName>
        <ecNumber evidence="4">1.6.2.4</ecNumber>
    </recommendedName>
</protein>
<dbReference type="InterPro" id="IPR017938">
    <property type="entry name" value="Riboflavin_synthase-like_b-brl"/>
</dbReference>
<evidence type="ECO:0000256" key="3">
    <source>
        <dbReference type="ARBA" id="ARBA00022982"/>
    </source>
</evidence>
<dbReference type="PRINTS" id="PR00371">
    <property type="entry name" value="FPNCR"/>
</dbReference>
<dbReference type="RefSeq" id="WP_249475038.1">
    <property type="nucleotide sequence ID" value="NZ_JAMBEP010000002.1"/>
</dbReference>
<keyword evidence="2" id="KW-0288">FMN</keyword>
<dbReference type="EC" id="1.6.2.4" evidence="4"/>
<organism evidence="8 9">
    <name type="scientific">Luteimonas galliterrae</name>
    <dbReference type="NCBI Taxonomy" id="2940486"/>
    <lineage>
        <taxon>Bacteria</taxon>
        <taxon>Pseudomonadati</taxon>
        <taxon>Pseudomonadota</taxon>
        <taxon>Gammaproteobacteria</taxon>
        <taxon>Lysobacterales</taxon>
        <taxon>Lysobacteraceae</taxon>
        <taxon>Luteimonas</taxon>
    </lineage>
</organism>
<keyword evidence="5" id="KW-1133">Transmembrane helix</keyword>
<dbReference type="SUPFAM" id="SSF63380">
    <property type="entry name" value="Riboflavin synthase domain-like"/>
    <property type="match status" value="1"/>
</dbReference>
<keyword evidence="1" id="KW-0285">Flavoprotein</keyword>
<dbReference type="PANTHER" id="PTHR19384:SF17">
    <property type="entry name" value="NADPH--CYTOCHROME P450 REDUCTASE"/>
    <property type="match status" value="1"/>
</dbReference>
<dbReference type="InterPro" id="IPR001433">
    <property type="entry name" value="OxRdtase_FAD/NAD-bd"/>
</dbReference>
<dbReference type="PROSITE" id="PS51384">
    <property type="entry name" value="FAD_FR"/>
    <property type="match status" value="1"/>
</dbReference>
<dbReference type="PROSITE" id="PS50902">
    <property type="entry name" value="FLAVODOXIN_LIKE"/>
    <property type="match status" value="1"/>
</dbReference>
<dbReference type="Pfam" id="PF00258">
    <property type="entry name" value="Flavodoxin_1"/>
    <property type="match status" value="1"/>
</dbReference>
<dbReference type="Gene3D" id="3.40.50.80">
    <property type="entry name" value="Nucleotide-binding domain of ferredoxin-NADP reductase (FNR) module"/>
    <property type="match status" value="1"/>
</dbReference>
<dbReference type="InterPro" id="IPR008254">
    <property type="entry name" value="Flavodoxin/NO_synth"/>
</dbReference>
<dbReference type="PANTHER" id="PTHR19384">
    <property type="entry name" value="NITRIC OXIDE SYNTHASE-RELATED"/>
    <property type="match status" value="1"/>
</dbReference>
<evidence type="ECO:0000313" key="9">
    <source>
        <dbReference type="Proteomes" id="UP001431217"/>
    </source>
</evidence>
<feature type="domain" description="FAD-binding FR-type" evidence="7">
    <location>
        <begin position="235"/>
        <end position="403"/>
    </location>
</feature>
<evidence type="ECO:0000256" key="5">
    <source>
        <dbReference type="SAM" id="Phobius"/>
    </source>
</evidence>
<accession>A0ABT0MK38</accession>
<gene>
    <name evidence="8" type="ORF">M2650_11380</name>
</gene>
<dbReference type="CDD" id="cd06200">
    <property type="entry name" value="SiR_like1"/>
    <property type="match status" value="1"/>
</dbReference>
<reference evidence="8 9" key="1">
    <citation type="submission" date="2022-05" db="EMBL/GenBank/DDBJ databases">
        <title>Luteimonas sp. SX5, whole genome shotgun sequencing project.</title>
        <authorList>
            <person name="Zhao G."/>
            <person name="Shen L."/>
        </authorList>
    </citation>
    <scope>NUCLEOTIDE SEQUENCE [LARGE SCALE GENOMIC DNA]</scope>
    <source>
        <strain evidence="8 9">SX5</strain>
    </source>
</reference>
<evidence type="ECO:0000256" key="2">
    <source>
        <dbReference type="ARBA" id="ARBA00022643"/>
    </source>
</evidence>
<keyword evidence="5" id="KW-0472">Membrane</keyword>
<evidence type="ECO:0000256" key="4">
    <source>
        <dbReference type="ARBA" id="ARBA00023797"/>
    </source>
</evidence>
<dbReference type="InterPro" id="IPR001709">
    <property type="entry name" value="Flavoprot_Pyr_Nucl_cyt_Rdtase"/>
</dbReference>
<evidence type="ECO:0000256" key="1">
    <source>
        <dbReference type="ARBA" id="ARBA00022630"/>
    </source>
</evidence>
<dbReference type="EMBL" id="JAMBEP010000002">
    <property type="protein sequence ID" value="MCL1635226.1"/>
    <property type="molecule type" value="Genomic_DNA"/>
</dbReference>
<dbReference type="Gene3D" id="2.40.30.10">
    <property type="entry name" value="Translation factors"/>
    <property type="match status" value="1"/>
</dbReference>
<name>A0ABT0MK38_9GAMM</name>
<evidence type="ECO:0000259" key="7">
    <source>
        <dbReference type="PROSITE" id="PS51384"/>
    </source>
</evidence>
<proteinExistence type="predicted"/>
<dbReference type="InterPro" id="IPR023173">
    <property type="entry name" value="NADPH_Cyt_P450_Rdtase_alpha"/>
</dbReference>
<evidence type="ECO:0000313" key="8">
    <source>
        <dbReference type="EMBL" id="MCL1635226.1"/>
    </source>
</evidence>
<keyword evidence="5" id="KW-0812">Transmembrane</keyword>
<sequence length="542" mass="59125">MRTQPSRAAIGNGALLLCLLAIAIAFLKLHDGRWLPLASDTSRWWAAGFTALAYLGFSGWILRRSRIRHADDERTDAQAPPSQLLLAYASQTGFAQQLAERSAKNLRDAGLAVHLRDLGRLQAEALAGYERALFVVSTTGEGDAPDPALAFVRDAMGRQAPLPSLRYGVLALGDREYDHFCGFGHAVDDWLRHSGAEPLFDLVEVDNGDEGALRHWQHHLSLIAGQPDLPDWTAPAYQPWRLAERRELNPGSAGAAAFHIALLPPQDDMPAWQAGDIAEIGPRNSPEAVSALLEALSLDAATPVDRDGKRERIDEVLARSHLPSLAEASGLDAQAFAEELQPLPHREYSIASLPSDGAIHVLLRRMLRPDGSPGIGSGWLCDYAALGGEIALRIRSNPNFHAPPSARPLILIGNGTGAAGLRAHLKARIAAGARRNWLLFGERNADRDFFYGDEIRRWRDEGFIERLDLAFSRDGAASAYVQHALAAAGETLRDWMQAGAAIYVCGSLQGMAPGVDAVLRDLLGDDLVERMRIEGRYRRDVY</sequence>
<dbReference type="Gene3D" id="3.40.50.360">
    <property type="match status" value="1"/>
</dbReference>
<keyword evidence="3" id="KW-0249">Electron transport</keyword>
<keyword evidence="3" id="KW-0813">Transport</keyword>
<dbReference type="PRINTS" id="PR00369">
    <property type="entry name" value="FLAVODOXIN"/>
</dbReference>
<dbReference type="Proteomes" id="UP001431217">
    <property type="component" value="Unassembled WGS sequence"/>
</dbReference>
<feature type="transmembrane region" description="Helical" evidence="5">
    <location>
        <begin position="12"/>
        <end position="30"/>
    </location>
</feature>
<feature type="domain" description="Flavodoxin-like" evidence="6">
    <location>
        <begin position="84"/>
        <end position="221"/>
    </location>
</feature>
<dbReference type="InterPro" id="IPR039261">
    <property type="entry name" value="FNR_nucleotide-bd"/>
</dbReference>
<evidence type="ECO:0000259" key="6">
    <source>
        <dbReference type="PROSITE" id="PS50902"/>
    </source>
</evidence>
<dbReference type="InterPro" id="IPR001094">
    <property type="entry name" value="Flavdoxin-like"/>
</dbReference>
<comment type="caution">
    <text evidence="8">The sequence shown here is derived from an EMBL/GenBank/DDBJ whole genome shotgun (WGS) entry which is preliminary data.</text>
</comment>
<dbReference type="Pfam" id="PF00175">
    <property type="entry name" value="NAD_binding_1"/>
    <property type="match status" value="1"/>
</dbReference>
<dbReference type="SUPFAM" id="SSF52218">
    <property type="entry name" value="Flavoproteins"/>
    <property type="match status" value="1"/>
</dbReference>
<dbReference type="InterPro" id="IPR029039">
    <property type="entry name" value="Flavoprotein-like_sf"/>
</dbReference>
<keyword evidence="9" id="KW-1185">Reference proteome</keyword>
<dbReference type="InterPro" id="IPR017927">
    <property type="entry name" value="FAD-bd_FR_type"/>
</dbReference>